<sequence>MPPKYESFNVDYLDALEDIEASLDMLSNAIETGDDSELDYANKMMERGVEKLNRVHNRITTD</sequence>
<dbReference type="EMBL" id="CP020814">
    <property type="protein sequence ID" value="ARK31864.1"/>
    <property type="molecule type" value="Genomic_DNA"/>
</dbReference>
<name>A0A1X9MGW1_9BACI</name>
<evidence type="ECO:0000313" key="2">
    <source>
        <dbReference type="Proteomes" id="UP000193006"/>
    </source>
</evidence>
<dbReference type="AlphaFoldDB" id="A0A1X9MGW1"/>
<organism evidence="1 2">
    <name type="scientific">Halalkalibacter krulwichiae</name>
    <dbReference type="NCBI Taxonomy" id="199441"/>
    <lineage>
        <taxon>Bacteria</taxon>
        <taxon>Bacillati</taxon>
        <taxon>Bacillota</taxon>
        <taxon>Bacilli</taxon>
        <taxon>Bacillales</taxon>
        <taxon>Bacillaceae</taxon>
        <taxon>Halalkalibacter</taxon>
    </lineage>
</organism>
<dbReference type="KEGG" id="bkw:BkAM31D_19605"/>
<reference evidence="1 2" key="1">
    <citation type="submission" date="2017-04" db="EMBL/GenBank/DDBJ databases">
        <title>Bacillus krulwichiae AM31D Genome sequencing and assembly.</title>
        <authorList>
            <person name="Krulwich T.A."/>
            <person name="Anastor L."/>
            <person name="Ehrlich R."/>
            <person name="Ehrlich G.D."/>
            <person name="Janto B."/>
        </authorList>
    </citation>
    <scope>NUCLEOTIDE SEQUENCE [LARGE SCALE GENOMIC DNA]</scope>
    <source>
        <strain evidence="1 2">AM31D</strain>
    </source>
</reference>
<dbReference type="Proteomes" id="UP000193006">
    <property type="component" value="Chromosome"/>
</dbReference>
<evidence type="ECO:0000313" key="1">
    <source>
        <dbReference type="EMBL" id="ARK31864.1"/>
    </source>
</evidence>
<accession>A0A1X9MGW1</accession>
<dbReference type="RefSeq" id="WP_066156319.1">
    <property type="nucleotide sequence ID" value="NZ_CP020814.1"/>
</dbReference>
<proteinExistence type="predicted"/>
<protein>
    <submittedName>
        <fullName evidence="1">Uncharacterized protein</fullName>
    </submittedName>
</protein>
<keyword evidence="2" id="KW-1185">Reference proteome</keyword>
<gene>
    <name evidence="1" type="ORF">BkAM31D_19605</name>
</gene>